<organism evidence="2 3">
    <name type="scientific">Hexamita inflata</name>
    <dbReference type="NCBI Taxonomy" id="28002"/>
    <lineage>
        <taxon>Eukaryota</taxon>
        <taxon>Metamonada</taxon>
        <taxon>Diplomonadida</taxon>
        <taxon>Hexamitidae</taxon>
        <taxon>Hexamitinae</taxon>
        <taxon>Hexamita</taxon>
    </lineage>
</organism>
<evidence type="ECO:0000313" key="2">
    <source>
        <dbReference type="EMBL" id="CAL6038901.1"/>
    </source>
</evidence>
<keyword evidence="1" id="KW-0732">Signal</keyword>
<dbReference type="Proteomes" id="UP001642409">
    <property type="component" value="Unassembled WGS sequence"/>
</dbReference>
<reference evidence="2 3" key="1">
    <citation type="submission" date="2024-07" db="EMBL/GenBank/DDBJ databases">
        <authorList>
            <person name="Akdeniz Z."/>
        </authorList>
    </citation>
    <scope>NUCLEOTIDE SEQUENCE [LARGE SCALE GENOMIC DNA]</scope>
</reference>
<feature type="chain" id="PRO_5046138420" evidence="1">
    <location>
        <begin position="18"/>
        <end position="112"/>
    </location>
</feature>
<accession>A0ABP1JHE8</accession>
<feature type="signal peptide" evidence="1">
    <location>
        <begin position="1"/>
        <end position="17"/>
    </location>
</feature>
<proteinExistence type="predicted"/>
<comment type="caution">
    <text evidence="2">The sequence shown here is derived from an EMBL/GenBank/DDBJ whole genome shotgun (WGS) entry which is preliminary data.</text>
</comment>
<keyword evidence="3" id="KW-1185">Reference proteome</keyword>
<protein>
    <submittedName>
        <fullName evidence="2">Hypothetical_protein</fullName>
    </submittedName>
</protein>
<dbReference type="EMBL" id="CAXDID020000141">
    <property type="protein sequence ID" value="CAL6038901.1"/>
    <property type="molecule type" value="Genomic_DNA"/>
</dbReference>
<name>A0ABP1JHE8_9EUKA</name>
<gene>
    <name evidence="2" type="ORF">HINF_LOCUS37593</name>
</gene>
<sequence length="112" mass="13131">MLLLLIYQFLIHDPVITVSHTRSLRSEYSEYLRQVQLLLKQGKLFSSLNEYRYDDVKSKRNDDSFMYVKIPIGQTNFSKQNKGRLEVISKETSIKISYEELGSCHIDQIIAI</sequence>
<evidence type="ECO:0000313" key="3">
    <source>
        <dbReference type="Proteomes" id="UP001642409"/>
    </source>
</evidence>
<evidence type="ECO:0000256" key="1">
    <source>
        <dbReference type="SAM" id="SignalP"/>
    </source>
</evidence>